<dbReference type="GO" id="GO:0004803">
    <property type="term" value="F:transposase activity"/>
    <property type="evidence" value="ECO:0007669"/>
    <property type="project" value="InterPro"/>
</dbReference>
<dbReference type="EMBL" id="LWBP01000254">
    <property type="protein sequence ID" value="OQP45632.1"/>
    <property type="molecule type" value="Genomic_DNA"/>
</dbReference>
<dbReference type="OrthoDB" id="9788881at2"/>
<dbReference type="InterPro" id="IPR036515">
    <property type="entry name" value="Transposase_17_sf"/>
</dbReference>
<reference evidence="2" key="1">
    <citation type="submission" date="2016-04" db="EMBL/GenBank/DDBJ databases">
        <authorList>
            <person name="Chen L."/>
            <person name="Zhuang W."/>
            <person name="Wang G."/>
        </authorList>
    </citation>
    <scope>NUCLEOTIDE SEQUENCE [LARGE SCALE GENOMIC DNA]</scope>
    <source>
        <strain evidence="2">208</strain>
    </source>
</reference>
<sequence>MYEKPPPFGSYYVTLSVSGWIDVFTCHSYCEILIDNLNHCIDNKNLHVYEYVLMPSYITIIASSKKKHISTILREFKNGTAKQVLKSIAENPDEKRKEWMMRLFSYYSNRYQHDAEHHFWQFGNHPVVLDSTELFAQHVTEVVNLPVTTRLVDDPHHYVYSSAHPHQRVKLAPWQ</sequence>
<dbReference type="Proteomes" id="UP000192276">
    <property type="component" value="Unassembled WGS sequence"/>
</dbReference>
<dbReference type="SUPFAM" id="SSF143422">
    <property type="entry name" value="Transposase IS200-like"/>
    <property type="match status" value="1"/>
</dbReference>
<keyword evidence="2" id="KW-1185">Reference proteome</keyword>
<protein>
    <recommendedName>
        <fullName evidence="3">Transposase IS200-like domain-containing protein</fullName>
    </recommendedName>
</protein>
<dbReference type="Gene3D" id="3.30.70.1290">
    <property type="entry name" value="Transposase IS200-like"/>
    <property type="match status" value="1"/>
</dbReference>
<organism evidence="1 2">
    <name type="scientific">Niastella populi</name>
    <dbReference type="NCBI Taxonomy" id="550983"/>
    <lineage>
        <taxon>Bacteria</taxon>
        <taxon>Pseudomonadati</taxon>
        <taxon>Bacteroidota</taxon>
        <taxon>Chitinophagia</taxon>
        <taxon>Chitinophagales</taxon>
        <taxon>Chitinophagaceae</taxon>
        <taxon>Niastella</taxon>
    </lineage>
</organism>
<evidence type="ECO:0008006" key="3">
    <source>
        <dbReference type="Google" id="ProtNLM"/>
    </source>
</evidence>
<name>A0A1V9EHU4_9BACT</name>
<dbReference type="GO" id="GO:0006313">
    <property type="term" value="P:DNA transposition"/>
    <property type="evidence" value="ECO:0007669"/>
    <property type="project" value="InterPro"/>
</dbReference>
<dbReference type="AlphaFoldDB" id="A0A1V9EHU4"/>
<evidence type="ECO:0000313" key="1">
    <source>
        <dbReference type="EMBL" id="OQP45632.1"/>
    </source>
</evidence>
<comment type="caution">
    <text evidence="1">The sequence shown here is derived from an EMBL/GenBank/DDBJ whole genome shotgun (WGS) entry which is preliminary data.</text>
</comment>
<accession>A0A1V9EHU4</accession>
<evidence type="ECO:0000313" key="2">
    <source>
        <dbReference type="Proteomes" id="UP000192276"/>
    </source>
</evidence>
<dbReference type="STRING" id="550983.A4R26_09005"/>
<proteinExistence type="predicted"/>
<dbReference type="GO" id="GO:0003677">
    <property type="term" value="F:DNA binding"/>
    <property type="evidence" value="ECO:0007669"/>
    <property type="project" value="InterPro"/>
</dbReference>
<gene>
    <name evidence="1" type="ORF">A4R26_09005</name>
</gene>